<evidence type="ECO:0008006" key="4">
    <source>
        <dbReference type="Google" id="ProtNLM"/>
    </source>
</evidence>
<dbReference type="InterPro" id="IPR008727">
    <property type="entry name" value="PAAR_motif"/>
</dbReference>
<dbReference type="EMBL" id="MKZO01000048">
    <property type="protein sequence ID" value="OLS60197.1"/>
    <property type="molecule type" value="Genomic_DNA"/>
</dbReference>
<dbReference type="Proteomes" id="UP000186736">
    <property type="component" value="Unassembled WGS sequence"/>
</dbReference>
<comment type="caution">
    <text evidence="2">The sequence shown here is derived from an EMBL/GenBank/DDBJ whole genome shotgun (WGS) entry which is preliminary data.</text>
</comment>
<organism evidence="2 3">
    <name type="scientific">Pseudomonas putida</name>
    <name type="common">Arthrobacter siderocapsulatus</name>
    <dbReference type="NCBI Taxonomy" id="303"/>
    <lineage>
        <taxon>Bacteria</taxon>
        <taxon>Pseudomonadati</taxon>
        <taxon>Pseudomonadota</taxon>
        <taxon>Gammaproteobacteria</taxon>
        <taxon>Pseudomonadales</taxon>
        <taxon>Pseudomonadaceae</taxon>
        <taxon>Pseudomonas</taxon>
    </lineage>
</organism>
<reference evidence="2 3" key="1">
    <citation type="submission" date="2016-10" db="EMBL/GenBank/DDBJ databases">
        <title>Genome Sequence of Pseudomonas putida GM4FR.</title>
        <authorList>
            <person name="Poehlein A."/>
            <person name="Wemheuer F."/>
            <person name="Hollensteiner J."/>
            <person name="Wemheuer B."/>
        </authorList>
    </citation>
    <scope>NUCLEOTIDE SEQUENCE [LARGE SCALE GENOMIC DNA]</scope>
    <source>
        <strain evidence="2 3">GM4FR</strain>
    </source>
</reference>
<name>A0A1Q9QYK7_PSEPU</name>
<gene>
    <name evidence="2" type="ORF">PSEMO_49300</name>
</gene>
<feature type="compositionally biased region" description="Polar residues" evidence="1">
    <location>
        <begin position="87"/>
        <end position="113"/>
    </location>
</feature>
<dbReference type="Pfam" id="PF05488">
    <property type="entry name" value="PAAR_motif"/>
    <property type="match status" value="1"/>
</dbReference>
<evidence type="ECO:0000313" key="2">
    <source>
        <dbReference type="EMBL" id="OLS60197.1"/>
    </source>
</evidence>
<evidence type="ECO:0000256" key="1">
    <source>
        <dbReference type="SAM" id="MobiDB-lite"/>
    </source>
</evidence>
<sequence length="194" mass="20315">MDGHFIRRGDKTSCGGEVTGSDSLITIMGIEHAREGDSVTCGVTGLTYQIQGGVSYITSSGLRVAGTLDSVSGCPCKASLYHTWNGSTYEKEGTSTGRTAAPPTASQSGSASTRAAPAGFVPGTAPSEQEDCSGCFQLMNQRYLPCEQHRYALLQSDELVAESHLNEEGFSNIGTSSKPIRTQLALSAPAPVME</sequence>
<dbReference type="RefSeq" id="WP_075805641.1">
    <property type="nucleotide sequence ID" value="NZ_MKZO01000048.1"/>
</dbReference>
<dbReference type="CDD" id="cd14744">
    <property type="entry name" value="PAAR_CT_2"/>
    <property type="match status" value="1"/>
</dbReference>
<proteinExistence type="predicted"/>
<feature type="region of interest" description="Disordered" evidence="1">
    <location>
        <begin position="87"/>
        <end position="117"/>
    </location>
</feature>
<protein>
    <recommendedName>
        <fullName evidence="4">PAAR domain-containing protein</fullName>
    </recommendedName>
</protein>
<accession>A0A1Q9QYK7</accession>
<evidence type="ECO:0000313" key="3">
    <source>
        <dbReference type="Proteomes" id="UP000186736"/>
    </source>
</evidence>
<dbReference type="AlphaFoldDB" id="A0A1Q9QYK7"/>